<dbReference type="RefSeq" id="WP_019335597.1">
    <property type="nucleotide sequence ID" value="NZ_CP146738.1"/>
</dbReference>
<name>A0AAJ2IW62_9LACT</name>
<evidence type="ECO:0000313" key="3">
    <source>
        <dbReference type="Proteomes" id="UP001262817"/>
    </source>
</evidence>
<evidence type="ECO:0000256" key="1">
    <source>
        <dbReference type="SAM" id="Phobius"/>
    </source>
</evidence>
<keyword evidence="1" id="KW-0472">Membrane</keyword>
<feature type="transmembrane region" description="Helical" evidence="1">
    <location>
        <begin position="6"/>
        <end position="27"/>
    </location>
</feature>
<organism evidence="2 3">
    <name type="scientific">Lactococcus petauri</name>
    <dbReference type="NCBI Taxonomy" id="1940789"/>
    <lineage>
        <taxon>Bacteria</taxon>
        <taxon>Bacillati</taxon>
        <taxon>Bacillota</taxon>
        <taxon>Bacilli</taxon>
        <taxon>Lactobacillales</taxon>
        <taxon>Streptococcaceae</taxon>
        <taxon>Lactococcus</taxon>
    </lineage>
</organism>
<keyword evidence="1" id="KW-1133">Transmembrane helix</keyword>
<comment type="caution">
    <text evidence="2">The sequence shown here is derived from an EMBL/GenBank/DDBJ whole genome shotgun (WGS) entry which is preliminary data.</text>
</comment>
<keyword evidence="1" id="KW-0812">Transmembrane</keyword>
<proteinExistence type="predicted"/>
<accession>A0AAJ2IW62</accession>
<dbReference type="AlphaFoldDB" id="A0AAJ2IW62"/>
<sequence>MFEQVSLIVDILSLCATIFLTFLIYYLQKKDEKKHDRERNEELARNFIIDNQSEINLLPWCMVASNVKDLPALQEWKNKKKCSHQIYLEFDKQPEGVKNEILRQENITLRLPGTSDWVPSLMTTCLQMLLRVDYVVLKIVIYIMMQNIFIEGLVTMVRRNWREWSE</sequence>
<dbReference type="EMBL" id="JARPXR010000010">
    <property type="protein sequence ID" value="MDT2584244.1"/>
    <property type="molecule type" value="Genomic_DNA"/>
</dbReference>
<protein>
    <submittedName>
        <fullName evidence="2">Uncharacterized protein</fullName>
    </submittedName>
</protein>
<gene>
    <name evidence="2" type="ORF">P7D17_09050</name>
</gene>
<evidence type="ECO:0000313" key="2">
    <source>
        <dbReference type="EMBL" id="MDT2584244.1"/>
    </source>
</evidence>
<feature type="transmembrane region" description="Helical" evidence="1">
    <location>
        <begin position="135"/>
        <end position="157"/>
    </location>
</feature>
<reference evidence="2" key="1">
    <citation type="submission" date="2023-03" db="EMBL/GenBank/DDBJ databases">
        <authorList>
            <person name="Shen W."/>
            <person name="Cai J."/>
        </authorList>
    </citation>
    <scope>NUCLEOTIDE SEQUENCE</scope>
    <source>
        <strain evidence="2">P86-2</strain>
    </source>
</reference>
<dbReference type="Proteomes" id="UP001262817">
    <property type="component" value="Unassembled WGS sequence"/>
</dbReference>